<dbReference type="GO" id="GO:0140021">
    <property type="term" value="P:mitochondrial ADP transmembrane transport"/>
    <property type="evidence" value="ECO:0007669"/>
    <property type="project" value="InterPro"/>
</dbReference>
<accession>A0A978VDX6</accession>
<evidence type="ECO:0000256" key="2">
    <source>
        <dbReference type="ARBA" id="ARBA00022448"/>
    </source>
</evidence>
<evidence type="ECO:0000313" key="6">
    <source>
        <dbReference type="EMBL" id="KAH7528565.1"/>
    </source>
</evidence>
<dbReference type="GO" id="GO:0005743">
    <property type="term" value="C:mitochondrial inner membrane"/>
    <property type="evidence" value="ECO:0007669"/>
    <property type="project" value="InterPro"/>
</dbReference>
<evidence type="ECO:0000256" key="3">
    <source>
        <dbReference type="ARBA" id="ARBA00022737"/>
    </source>
</evidence>
<gene>
    <name evidence="6" type="ORF">FEM48_Zijuj05G0085500</name>
</gene>
<evidence type="ECO:0000256" key="1">
    <source>
        <dbReference type="ARBA" id="ARBA00006375"/>
    </source>
</evidence>
<sequence length="87" mass="9669">MQNVIRTPNLTLRKHPTWAQSTLKNDDDLWCSSEVQFSQILKNEVVKCLFKGASANILHAVEGAGALAGYDNLQLIMFWKKYGSSGA</sequence>
<dbReference type="AlphaFoldDB" id="A0A978VDX6"/>
<keyword evidence="4" id="KW-1133">Transmembrane helix</keyword>
<dbReference type="GO" id="GO:0005471">
    <property type="term" value="F:ATP:ADP antiporter activity"/>
    <property type="evidence" value="ECO:0007669"/>
    <property type="project" value="UniProtKB-UniRule"/>
</dbReference>
<comment type="subcellular location">
    <subcellularLocation>
        <location evidence="5">Membrane</location>
        <topology evidence="5">Multi-pass membrane protein</topology>
    </subcellularLocation>
</comment>
<keyword evidence="2 5" id="KW-0813">Transport</keyword>
<reference evidence="6" key="1">
    <citation type="journal article" date="2021" name="Front. Plant Sci.">
        <title>Chromosome-Scale Genome Assembly for Chinese Sour Jujube and Insights Into Its Genome Evolution and Domestication Signature.</title>
        <authorList>
            <person name="Shen L.-Y."/>
            <person name="Luo H."/>
            <person name="Wang X.-L."/>
            <person name="Wang X.-M."/>
            <person name="Qiu X.-J."/>
            <person name="Liu H."/>
            <person name="Zhou S.-S."/>
            <person name="Jia K.-H."/>
            <person name="Nie S."/>
            <person name="Bao Y.-T."/>
            <person name="Zhang R.-G."/>
            <person name="Yun Q.-Z."/>
            <person name="Chai Y.-H."/>
            <person name="Lu J.-Y."/>
            <person name="Li Y."/>
            <person name="Zhao S.-W."/>
            <person name="Mao J.-F."/>
            <person name="Jia S.-G."/>
            <person name="Mao Y.-M."/>
        </authorList>
    </citation>
    <scope>NUCLEOTIDE SEQUENCE</scope>
    <source>
        <strain evidence="6">AT0</strain>
        <tissue evidence="6">Leaf</tissue>
    </source>
</reference>
<dbReference type="PANTHER" id="PTHR45635:SF41">
    <property type="entry name" value="ADP,ATP CARRIER PROTEIN 1, MITOCHONDRIAL"/>
    <property type="match status" value="1"/>
</dbReference>
<keyword evidence="4" id="KW-0472">Membrane</keyword>
<dbReference type="InterPro" id="IPR002113">
    <property type="entry name" value="ADT_euk_type"/>
</dbReference>
<keyword evidence="4" id="KW-0812">Transmembrane</keyword>
<name>A0A978VDX6_ZIZJJ</name>
<protein>
    <recommendedName>
        <fullName evidence="5">ADP/ATP translocase</fullName>
    </recommendedName>
    <alternativeName>
        <fullName evidence="5">ADP,ATP carrier protein</fullName>
    </alternativeName>
</protein>
<evidence type="ECO:0000256" key="5">
    <source>
        <dbReference type="RuleBase" id="RU368008"/>
    </source>
</evidence>
<dbReference type="Proteomes" id="UP000813462">
    <property type="component" value="Unassembled WGS sequence"/>
</dbReference>
<dbReference type="EMBL" id="JAEACU010000005">
    <property type="protein sequence ID" value="KAH7528565.1"/>
    <property type="molecule type" value="Genomic_DNA"/>
</dbReference>
<comment type="caution">
    <text evidence="6">The sequence shown here is derived from an EMBL/GenBank/DDBJ whole genome shotgun (WGS) entry which is preliminary data.</text>
</comment>
<evidence type="ECO:0000256" key="4">
    <source>
        <dbReference type="ARBA" id="ARBA00022989"/>
    </source>
</evidence>
<keyword evidence="3" id="KW-0677">Repeat</keyword>
<dbReference type="GO" id="GO:1990544">
    <property type="term" value="P:mitochondrial ATP transmembrane transport"/>
    <property type="evidence" value="ECO:0007669"/>
    <property type="project" value="InterPro"/>
</dbReference>
<comment type="subunit">
    <text evidence="5">Monomer.</text>
</comment>
<evidence type="ECO:0000313" key="7">
    <source>
        <dbReference type="Proteomes" id="UP000813462"/>
    </source>
</evidence>
<proteinExistence type="inferred from homology"/>
<comment type="function">
    <text evidence="5">Catalyzes the exchange of ADP and ATP across the membrane.</text>
</comment>
<dbReference type="PANTHER" id="PTHR45635">
    <property type="entry name" value="ADP,ATP CARRIER PROTEIN 1-RELATED-RELATED"/>
    <property type="match status" value="1"/>
</dbReference>
<organism evidence="6 7">
    <name type="scientific">Ziziphus jujuba var. spinosa</name>
    <dbReference type="NCBI Taxonomy" id="714518"/>
    <lineage>
        <taxon>Eukaryota</taxon>
        <taxon>Viridiplantae</taxon>
        <taxon>Streptophyta</taxon>
        <taxon>Embryophyta</taxon>
        <taxon>Tracheophyta</taxon>
        <taxon>Spermatophyta</taxon>
        <taxon>Magnoliopsida</taxon>
        <taxon>eudicotyledons</taxon>
        <taxon>Gunneridae</taxon>
        <taxon>Pentapetalae</taxon>
        <taxon>rosids</taxon>
        <taxon>fabids</taxon>
        <taxon>Rosales</taxon>
        <taxon>Rhamnaceae</taxon>
        <taxon>Paliureae</taxon>
        <taxon>Ziziphus</taxon>
    </lineage>
</organism>
<comment type="similarity">
    <text evidence="1 5">Belongs to the mitochondrial carrier (TC 2.A.29) family.</text>
</comment>